<evidence type="ECO:0000313" key="6">
    <source>
        <dbReference type="EnsemblProtists" id="Phyra87299"/>
    </source>
</evidence>
<keyword evidence="3" id="KW-0862">Zinc</keyword>
<dbReference type="InterPro" id="IPR013083">
    <property type="entry name" value="Znf_RING/FYVE/PHD"/>
</dbReference>
<dbReference type="SUPFAM" id="SSF57903">
    <property type="entry name" value="FYVE/PHD zinc finger"/>
    <property type="match status" value="1"/>
</dbReference>
<dbReference type="EnsemblProtists" id="Phyra87299">
    <property type="protein sequence ID" value="Phyra87299"/>
    <property type="gene ID" value="Phyra87299"/>
</dbReference>
<dbReference type="AlphaFoldDB" id="H3H8Z4"/>
<evidence type="ECO:0000256" key="2">
    <source>
        <dbReference type="ARBA" id="ARBA00022771"/>
    </source>
</evidence>
<dbReference type="VEuPathDB" id="FungiDB:KRP22_11448"/>
<keyword evidence="1" id="KW-0479">Metal-binding</keyword>
<dbReference type="PANTHER" id="PTHR43102">
    <property type="entry name" value="SLR1143 PROTEIN"/>
    <property type="match status" value="1"/>
</dbReference>
<keyword evidence="2" id="KW-0863">Zinc-finger</keyword>
<feature type="region of interest" description="Disordered" evidence="4">
    <location>
        <begin position="563"/>
        <end position="586"/>
    </location>
</feature>
<feature type="region of interest" description="Disordered" evidence="4">
    <location>
        <begin position="522"/>
        <end position="546"/>
    </location>
</feature>
<feature type="domain" description="FYVE zinc finger" evidence="5">
    <location>
        <begin position="334"/>
        <end position="361"/>
    </location>
</feature>
<feature type="compositionally biased region" description="Low complexity" evidence="4">
    <location>
        <begin position="568"/>
        <end position="584"/>
    </location>
</feature>
<dbReference type="InterPro" id="IPR011011">
    <property type="entry name" value="Znf_FYVE_PHD"/>
</dbReference>
<evidence type="ECO:0000259" key="5">
    <source>
        <dbReference type="Pfam" id="PF01363"/>
    </source>
</evidence>
<dbReference type="VEuPathDB" id="FungiDB:KRP23_1876"/>
<dbReference type="Pfam" id="PF01363">
    <property type="entry name" value="FYVE"/>
    <property type="match status" value="1"/>
</dbReference>
<evidence type="ECO:0000256" key="3">
    <source>
        <dbReference type="ARBA" id="ARBA00022833"/>
    </source>
</evidence>
<evidence type="ECO:0000256" key="4">
    <source>
        <dbReference type="SAM" id="MobiDB-lite"/>
    </source>
</evidence>
<dbReference type="InParanoid" id="H3H8Z4"/>
<evidence type="ECO:0000256" key="1">
    <source>
        <dbReference type="ARBA" id="ARBA00022723"/>
    </source>
</evidence>
<dbReference type="HOGENOM" id="CLU_011844_0_0_1"/>
<dbReference type="InterPro" id="IPR000306">
    <property type="entry name" value="Znf_FYVE"/>
</dbReference>
<protein>
    <recommendedName>
        <fullName evidence="5">FYVE zinc finger domain-containing protein</fullName>
    </recommendedName>
</protein>
<name>H3H8Z4_PHYRM</name>
<organism evidence="6 7">
    <name type="scientific">Phytophthora ramorum</name>
    <name type="common">Sudden oak death agent</name>
    <dbReference type="NCBI Taxonomy" id="164328"/>
    <lineage>
        <taxon>Eukaryota</taxon>
        <taxon>Sar</taxon>
        <taxon>Stramenopiles</taxon>
        <taxon>Oomycota</taxon>
        <taxon>Peronosporomycetes</taxon>
        <taxon>Peronosporales</taxon>
        <taxon>Peronosporaceae</taxon>
        <taxon>Phytophthora</taxon>
    </lineage>
</organism>
<dbReference type="InterPro" id="IPR023393">
    <property type="entry name" value="START-like_dom_sf"/>
</dbReference>
<proteinExistence type="predicted"/>
<reference evidence="6" key="2">
    <citation type="submission" date="2015-06" db="UniProtKB">
        <authorList>
            <consortium name="EnsemblProtists"/>
        </authorList>
    </citation>
    <scope>IDENTIFICATION</scope>
    <source>
        <strain evidence="6">Pr102</strain>
    </source>
</reference>
<dbReference type="STRING" id="164328.H3H8Z4"/>
<dbReference type="GO" id="GO:0008270">
    <property type="term" value="F:zinc ion binding"/>
    <property type="evidence" value="ECO:0007669"/>
    <property type="project" value="UniProtKB-KW"/>
</dbReference>
<evidence type="ECO:0000313" key="7">
    <source>
        <dbReference type="Proteomes" id="UP000005238"/>
    </source>
</evidence>
<dbReference type="Gene3D" id="3.30.40.10">
    <property type="entry name" value="Zinc/RING finger domain, C3HC4 (zinc finger)"/>
    <property type="match status" value="1"/>
</dbReference>
<dbReference type="eggNOG" id="KOG0230">
    <property type="taxonomic scope" value="Eukaryota"/>
</dbReference>
<reference evidence="7" key="1">
    <citation type="journal article" date="2006" name="Science">
        <title>Phytophthora genome sequences uncover evolutionary origins and mechanisms of pathogenesis.</title>
        <authorList>
            <person name="Tyler B.M."/>
            <person name="Tripathy S."/>
            <person name="Zhang X."/>
            <person name="Dehal P."/>
            <person name="Jiang R.H."/>
            <person name="Aerts A."/>
            <person name="Arredondo F.D."/>
            <person name="Baxter L."/>
            <person name="Bensasson D."/>
            <person name="Beynon J.L."/>
            <person name="Chapman J."/>
            <person name="Damasceno C.M."/>
            <person name="Dorrance A.E."/>
            <person name="Dou D."/>
            <person name="Dickerman A.W."/>
            <person name="Dubchak I.L."/>
            <person name="Garbelotto M."/>
            <person name="Gijzen M."/>
            <person name="Gordon S.G."/>
            <person name="Govers F."/>
            <person name="Grunwald N.J."/>
            <person name="Huang W."/>
            <person name="Ivors K.L."/>
            <person name="Jones R.W."/>
            <person name="Kamoun S."/>
            <person name="Krampis K."/>
            <person name="Lamour K.H."/>
            <person name="Lee M.K."/>
            <person name="McDonald W.H."/>
            <person name="Medina M."/>
            <person name="Meijer H.J."/>
            <person name="Nordberg E.K."/>
            <person name="Maclean D.J."/>
            <person name="Ospina-Giraldo M.D."/>
            <person name="Morris P.F."/>
            <person name="Phuntumart V."/>
            <person name="Putnam N.H."/>
            <person name="Rash S."/>
            <person name="Rose J.K."/>
            <person name="Sakihama Y."/>
            <person name="Salamov A.A."/>
            <person name="Savidor A."/>
            <person name="Scheuring C.F."/>
            <person name="Smith B.M."/>
            <person name="Sobral B.W."/>
            <person name="Terry A."/>
            <person name="Torto-Alalibo T.A."/>
            <person name="Win J."/>
            <person name="Xu Z."/>
            <person name="Zhang H."/>
            <person name="Grigoriev I.V."/>
            <person name="Rokhsar D.S."/>
            <person name="Boore J.L."/>
        </authorList>
    </citation>
    <scope>NUCLEOTIDE SEQUENCE [LARGE SCALE GENOMIC DNA]</scope>
    <source>
        <strain evidence="7">Pr102</strain>
    </source>
</reference>
<dbReference type="EMBL" id="DS567678">
    <property type="status" value="NOT_ANNOTATED_CDS"/>
    <property type="molecule type" value="Genomic_DNA"/>
</dbReference>
<keyword evidence="7" id="KW-1185">Reference proteome</keyword>
<dbReference type="Proteomes" id="UP000005238">
    <property type="component" value="Unassembled WGS sequence"/>
</dbReference>
<accession>H3H8Z4</accession>
<sequence length="630" mass="69495">MSSDPSPVKRPSARILERVREDATDLALLATVTTHDWKLLSDKNGTQMYEMTGESLSSQVSTVQTFGKGGGGNPSEFYLVRAATTIRSDMSSMLDVLRTNTSEDFRAVMKKIFNKQFESGAVVDSLSCTTPPPYAPSPGSTGGRQLFSEDDSYSANWVTLRAFTKLGGLDGHRDFTIVNYQDVFERAYISDKLKRVGRRLARDPHRPQPVNGSSLIGVHTFSSMNFKDIPELPKSSKTNRLHFRNSGVVVEQLVEEDSQGPRVRVSLLLSLMPSKLVLKEVSQSPRMRVALAAGHEVAKKYRKWLQTLALGVTHLAEAAKPAVTMQHLSKMTWTESDHCFLCLKTFRTYRRRHHCRFCGEAQYAGQKMSFSTISSSSYSGLSPEERDQLALYSSTSSAEFMGKAAPTSTSISSSPTPSSFTASDASLSAFLARDPDILSLNGLALSPGGSVVPNTVIKDDKHMNLGFKCNRQPSGTDTRTSYATTAATNEGSNHSQFNYSNMTLQEMQATERLIREANARENARVNGRPPLSAQRHQPRYQPDYEHSPAELANKKVYHMPRAAQGRLSPSHSQTSSNSPGSTHSDLIQLNAPTKAPVASSKMNFVVFDDRRQTEVINRADSAKDMIPLKF</sequence>
<dbReference type="PANTHER" id="PTHR43102:SF2">
    <property type="entry name" value="GAF DOMAIN-CONTAINING PROTEIN"/>
    <property type="match status" value="1"/>
</dbReference>
<dbReference type="Gene3D" id="3.30.530.20">
    <property type="match status" value="1"/>
</dbReference>